<dbReference type="Proteomes" id="UP000777438">
    <property type="component" value="Unassembled WGS sequence"/>
</dbReference>
<sequence length="987" mass="110512">MEPFSIAASAIALTETATKLTSSLVSLVRAHLTAESRITALCSELTQLTGFLESVEKTLKGYRKYDFTLVDEQLWERSDAAMADCKTTLEELEILITKIQSHTQPRGFAWRTRAVVDLSLYGTEIASSRDKIHQSNWSLQTILHTMTISLQFRNMSWNTTAHDTVMAELRQLRTAIDETFHASSRPAGGFSNHQSDSGMARNMQRLAEAARHFYSSASSTASSTQSERSNVSINGEFPDSRRERVKDYVDQLQGTTQWSSSSPTPPLRNLAHHNQRRPLPTPDRMSLLDEDDVDAEFDRLFLNGLQELASASMKNQDYAKAIEYIKEALKRPNSCKEESNQLRIQLACCLLFQGAWEKAAPIITKLSDSDAEQDLVVCSLLHALALAYLLDYRFDDAMMACKKEIQGKRRLRNKNCDNWIEYSEALALYATIFHVQGDYIRAEVLRRQLPDNFTYVHPANEIQYLQSKSNLLEHVLADDLPHSHDIIELDAGPINVQNQTVSRAGTFATSNSLREKVMQYNRYEEDTMKEVTFVGSSMPPSPIDDVEASSPISPTRGSPLRRRLTRLLGSHSHRKSASPTSEKLQDDEADLGDTESVGLPSPGSSLRRRNATWFIKKSKTLLRKRNISLNPVKEIETCQKSDSGVEVCFPSLPERRRPPSVFSFDASEEEDITCPPLEHYGDSLDSLPLSCQSAIQRPGFSLYDPGYAGPNDDPRGQPLLAELREGDHMPDDGPSAGCETHKMPSPEMRSSTVADGVIATLLAASSSSTAPESMRSALLEAATILASVQTIHDVDTLRARRLDLEILLDRLRSMNNNLPLIEDFSRVIKDLEYRETAAFEGMEDSGYESLDDGSNSTRPAPARFPRLRRHNAVQNTSVLRRSFSWVAGSEDAYTAEANRHASLRPADDTWPCTNQVYIHTPERNGSSFSSSSHIHSIGNTETTNYEHTTSDLDSQLVDSGYSERERRVASHSRTQAGWDWHHDWVAV</sequence>
<dbReference type="SUPFAM" id="SSF48452">
    <property type="entry name" value="TPR-like"/>
    <property type="match status" value="1"/>
</dbReference>
<name>A0A9P8VW15_9HYPO</name>
<evidence type="ECO:0000313" key="4">
    <source>
        <dbReference type="Proteomes" id="UP000777438"/>
    </source>
</evidence>
<feature type="region of interest" description="Disordered" evidence="1">
    <location>
        <begin position="217"/>
        <end position="286"/>
    </location>
</feature>
<feature type="region of interest" description="Disordered" evidence="1">
    <location>
        <begin position="921"/>
        <end position="950"/>
    </location>
</feature>
<evidence type="ECO:0000256" key="1">
    <source>
        <dbReference type="SAM" id="MobiDB-lite"/>
    </source>
</evidence>
<evidence type="ECO:0000259" key="2">
    <source>
        <dbReference type="Pfam" id="PF17111"/>
    </source>
</evidence>
<organism evidence="3 4">
    <name type="scientific">Thelonectria olida</name>
    <dbReference type="NCBI Taxonomy" id="1576542"/>
    <lineage>
        <taxon>Eukaryota</taxon>
        <taxon>Fungi</taxon>
        <taxon>Dikarya</taxon>
        <taxon>Ascomycota</taxon>
        <taxon>Pezizomycotina</taxon>
        <taxon>Sordariomycetes</taxon>
        <taxon>Hypocreomycetidae</taxon>
        <taxon>Hypocreales</taxon>
        <taxon>Nectriaceae</taxon>
        <taxon>Thelonectria</taxon>
    </lineage>
</organism>
<dbReference type="Pfam" id="PF17111">
    <property type="entry name" value="PigL_N"/>
    <property type="match status" value="1"/>
</dbReference>
<dbReference type="InterPro" id="IPR031348">
    <property type="entry name" value="PigL_N"/>
</dbReference>
<feature type="domain" description="Azaphilone pigments biosynthesis cluster protein L N-terminal" evidence="2">
    <location>
        <begin position="1"/>
        <end position="111"/>
    </location>
</feature>
<gene>
    <name evidence="3" type="ORF">B0T10DRAFT_199973</name>
</gene>
<feature type="compositionally biased region" description="Low complexity" evidence="1">
    <location>
        <begin position="217"/>
        <end position="226"/>
    </location>
</feature>
<feature type="compositionally biased region" description="Polar residues" evidence="1">
    <location>
        <begin position="938"/>
        <end position="950"/>
    </location>
</feature>
<feature type="compositionally biased region" description="Basic and acidic residues" evidence="1">
    <location>
        <begin position="238"/>
        <end position="249"/>
    </location>
</feature>
<reference evidence="3 4" key="1">
    <citation type="journal article" date="2021" name="Nat. Commun.">
        <title>Genetic determinants of endophytism in the Arabidopsis root mycobiome.</title>
        <authorList>
            <person name="Mesny F."/>
            <person name="Miyauchi S."/>
            <person name="Thiergart T."/>
            <person name="Pickel B."/>
            <person name="Atanasova L."/>
            <person name="Karlsson M."/>
            <person name="Huettel B."/>
            <person name="Barry K.W."/>
            <person name="Haridas S."/>
            <person name="Chen C."/>
            <person name="Bauer D."/>
            <person name="Andreopoulos W."/>
            <person name="Pangilinan J."/>
            <person name="LaButti K."/>
            <person name="Riley R."/>
            <person name="Lipzen A."/>
            <person name="Clum A."/>
            <person name="Drula E."/>
            <person name="Henrissat B."/>
            <person name="Kohler A."/>
            <person name="Grigoriev I.V."/>
            <person name="Martin F.M."/>
            <person name="Hacquard S."/>
        </authorList>
    </citation>
    <scope>NUCLEOTIDE SEQUENCE [LARGE SCALE GENOMIC DNA]</scope>
    <source>
        <strain evidence="3 4">MPI-CAGE-CH-0241</strain>
    </source>
</reference>
<dbReference type="Gene3D" id="1.25.40.10">
    <property type="entry name" value="Tetratricopeptide repeat domain"/>
    <property type="match status" value="1"/>
</dbReference>
<dbReference type="InterPro" id="IPR011990">
    <property type="entry name" value="TPR-like_helical_dom_sf"/>
</dbReference>
<keyword evidence="4" id="KW-1185">Reference proteome</keyword>
<feature type="compositionally biased region" description="Basic residues" evidence="1">
    <location>
        <begin position="559"/>
        <end position="576"/>
    </location>
</feature>
<feature type="compositionally biased region" description="Low complexity" evidence="1">
    <location>
        <begin position="926"/>
        <end position="937"/>
    </location>
</feature>
<dbReference type="EMBL" id="JAGPYM010000036">
    <property type="protein sequence ID" value="KAH6874897.1"/>
    <property type="molecule type" value="Genomic_DNA"/>
</dbReference>
<dbReference type="AlphaFoldDB" id="A0A9P8VW15"/>
<accession>A0A9P8VW15</accession>
<proteinExistence type="predicted"/>
<evidence type="ECO:0000313" key="3">
    <source>
        <dbReference type="EMBL" id="KAH6874897.1"/>
    </source>
</evidence>
<comment type="caution">
    <text evidence="3">The sequence shown here is derived from an EMBL/GenBank/DDBJ whole genome shotgun (WGS) entry which is preliminary data.</text>
</comment>
<protein>
    <recommendedName>
        <fullName evidence="2">Azaphilone pigments biosynthesis cluster protein L N-terminal domain-containing protein</fullName>
    </recommendedName>
</protein>
<dbReference type="OrthoDB" id="195446at2759"/>
<feature type="region of interest" description="Disordered" evidence="1">
    <location>
        <begin position="533"/>
        <end position="604"/>
    </location>
</feature>